<evidence type="ECO:0000256" key="4">
    <source>
        <dbReference type="ARBA" id="ARBA00022989"/>
    </source>
</evidence>
<organism evidence="8 9">
    <name type="scientific">Aeromicrobium duanguangcaii</name>
    <dbReference type="NCBI Taxonomy" id="2968086"/>
    <lineage>
        <taxon>Bacteria</taxon>
        <taxon>Bacillati</taxon>
        <taxon>Actinomycetota</taxon>
        <taxon>Actinomycetes</taxon>
        <taxon>Propionibacteriales</taxon>
        <taxon>Nocardioidaceae</taxon>
        <taxon>Aeromicrobium</taxon>
    </lineage>
</organism>
<dbReference type="PANTHER" id="PTHR35007:SF2">
    <property type="entry name" value="PILUS ASSEMBLE PROTEIN"/>
    <property type="match status" value="1"/>
</dbReference>
<evidence type="ECO:0000259" key="7">
    <source>
        <dbReference type="Pfam" id="PF00482"/>
    </source>
</evidence>
<evidence type="ECO:0000313" key="9">
    <source>
        <dbReference type="Proteomes" id="UP001315860"/>
    </source>
</evidence>
<sequence length="303" mass="32033">MIGAVIAAAFTTGLLLMAQGWHRARRPSLADRVLPYVRDVRPSAAEPRAGRVLDQVVGPSWRRLTRSIGESLGSNAAIARRLRRCGSEETVEDFRVRQATWGAIGLAAAVGVSMVAWSIAQPPAIALLLWCGAGLIGGCLACDQWLSARVRSHEARMRAEFPTVADLLALSVAAGESPVSSLERVTRVSHGALSRELGRVLAEVRAGGTIVGALDDLAARTGVMSVARFAEALAVAIDRGTPLIDVLHAQAADVREAARRELLESGGRREIAMMVPVVFLILPITIAFAFFPGLAGLHLSSGG</sequence>
<reference evidence="8 9" key="1">
    <citation type="submission" date="2022-07" db="EMBL/GenBank/DDBJ databases">
        <title>Novel species in genus Aeromicrobium.</title>
        <authorList>
            <person name="Ye L."/>
        </authorList>
    </citation>
    <scope>NUCLEOTIDE SEQUENCE [LARGE SCALE GENOMIC DNA]</scope>
    <source>
        <strain evidence="9">zg-Y50</strain>
    </source>
</reference>
<dbReference type="Proteomes" id="UP001315860">
    <property type="component" value="Chromosome"/>
</dbReference>
<evidence type="ECO:0000256" key="1">
    <source>
        <dbReference type="ARBA" id="ARBA00004651"/>
    </source>
</evidence>
<feature type="transmembrane region" description="Helical" evidence="6">
    <location>
        <begin position="271"/>
        <end position="291"/>
    </location>
</feature>
<proteinExistence type="predicted"/>
<evidence type="ECO:0000256" key="5">
    <source>
        <dbReference type="ARBA" id="ARBA00023136"/>
    </source>
</evidence>
<keyword evidence="4 6" id="KW-1133">Transmembrane helix</keyword>
<comment type="subcellular location">
    <subcellularLocation>
        <location evidence="1">Cell membrane</location>
        <topology evidence="1">Multi-pass membrane protein</topology>
    </subcellularLocation>
</comment>
<protein>
    <submittedName>
        <fullName evidence="8">Type II secretion system F family protein</fullName>
    </submittedName>
</protein>
<keyword evidence="5 6" id="KW-0472">Membrane</keyword>
<feature type="domain" description="Type II secretion system protein GspF" evidence="7">
    <location>
        <begin position="165"/>
        <end position="288"/>
    </location>
</feature>
<keyword evidence="2" id="KW-1003">Cell membrane</keyword>
<evidence type="ECO:0000313" key="8">
    <source>
        <dbReference type="EMBL" id="UUI67962.1"/>
    </source>
</evidence>
<gene>
    <name evidence="8" type="ORF">NP095_12230</name>
</gene>
<name>A0ABY5KBY0_9ACTN</name>
<dbReference type="PANTHER" id="PTHR35007">
    <property type="entry name" value="INTEGRAL MEMBRANE PROTEIN-RELATED"/>
    <property type="match status" value="1"/>
</dbReference>
<dbReference type="Pfam" id="PF00482">
    <property type="entry name" value="T2SSF"/>
    <property type="match status" value="1"/>
</dbReference>
<feature type="transmembrane region" description="Helical" evidence="6">
    <location>
        <begin position="99"/>
        <end position="119"/>
    </location>
</feature>
<dbReference type="EMBL" id="CP101990">
    <property type="protein sequence ID" value="UUI67962.1"/>
    <property type="molecule type" value="Genomic_DNA"/>
</dbReference>
<dbReference type="RefSeq" id="WP_232418621.1">
    <property type="nucleotide sequence ID" value="NZ_CP101990.1"/>
</dbReference>
<accession>A0ABY5KBY0</accession>
<feature type="transmembrane region" description="Helical" evidence="6">
    <location>
        <begin position="125"/>
        <end position="148"/>
    </location>
</feature>
<dbReference type="InterPro" id="IPR018076">
    <property type="entry name" value="T2SS_GspF_dom"/>
</dbReference>
<evidence type="ECO:0000256" key="2">
    <source>
        <dbReference type="ARBA" id="ARBA00022475"/>
    </source>
</evidence>
<evidence type="ECO:0000256" key="6">
    <source>
        <dbReference type="SAM" id="Phobius"/>
    </source>
</evidence>
<evidence type="ECO:0000256" key="3">
    <source>
        <dbReference type="ARBA" id="ARBA00022692"/>
    </source>
</evidence>
<keyword evidence="9" id="KW-1185">Reference proteome</keyword>
<keyword evidence="3 6" id="KW-0812">Transmembrane</keyword>
<feature type="transmembrane region" description="Helical" evidence="6">
    <location>
        <begin position="6"/>
        <end position="22"/>
    </location>
</feature>